<evidence type="ECO:0000256" key="1">
    <source>
        <dbReference type="SAM" id="MobiDB-lite"/>
    </source>
</evidence>
<organism evidence="2 3">
    <name type="scientific">Candidatus Dojkabacteria bacterium</name>
    <dbReference type="NCBI Taxonomy" id="2099670"/>
    <lineage>
        <taxon>Bacteria</taxon>
        <taxon>Candidatus Dojkabacteria</taxon>
    </lineage>
</organism>
<gene>
    <name evidence="2" type="ORF">KC622_00445</name>
</gene>
<reference evidence="2" key="2">
    <citation type="journal article" date="2021" name="Microbiome">
        <title>Successional dynamics and alternative stable states in a saline activated sludge microbial community over 9 years.</title>
        <authorList>
            <person name="Wang Y."/>
            <person name="Ye J."/>
            <person name="Ju F."/>
            <person name="Liu L."/>
            <person name="Boyd J.A."/>
            <person name="Deng Y."/>
            <person name="Parks D.H."/>
            <person name="Jiang X."/>
            <person name="Yin X."/>
            <person name="Woodcroft B.J."/>
            <person name="Tyson G.W."/>
            <person name="Hugenholtz P."/>
            <person name="Polz M.F."/>
            <person name="Zhang T."/>
        </authorList>
    </citation>
    <scope>NUCLEOTIDE SEQUENCE</scope>
    <source>
        <strain evidence="2">HKST-UBA16</strain>
    </source>
</reference>
<feature type="non-terminal residue" evidence="2">
    <location>
        <position position="308"/>
    </location>
</feature>
<sequence length="308" mass="31029">MSMKEFSLSWKIVVICVLSSGIAVLVSQAPSLITRVNADNVGSSVTVSNAAPAITVSPAESTESTTTSPTNAGSDVTFTATADDPNNDAYYLILCSTDAVTAGGGTGDAPACNGGTEWCVSTSTTDGTQATCAYTTQNGDSETNNWYGFVCDATSCAASDQGSGNSGSPFYVNHRPSFSAVGDDDPANPGDNVTVSATASDSDTTGSSDTVKLIVCDTSGFSGGACTSSELCSSSLTASDPQCSFAISTPTADNTYSYYPFIIDSHSFASSDAAQGSAVNYTVSNVAPSLSSTTINGASDITLTEGTT</sequence>
<name>A0A955KV57_9BACT</name>
<dbReference type="Proteomes" id="UP000748332">
    <property type="component" value="Unassembled WGS sequence"/>
</dbReference>
<dbReference type="EMBL" id="JAGQLM010000018">
    <property type="protein sequence ID" value="MCA9374778.1"/>
    <property type="molecule type" value="Genomic_DNA"/>
</dbReference>
<evidence type="ECO:0000313" key="2">
    <source>
        <dbReference type="EMBL" id="MCA9374778.1"/>
    </source>
</evidence>
<protein>
    <submittedName>
        <fullName evidence="2">Uncharacterized protein</fullName>
    </submittedName>
</protein>
<reference evidence="2" key="1">
    <citation type="submission" date="2020-04" db="EMBL/GenBank/DDBJ databases">
        <authorList>
            <person name="Zhang T."/>
        </authorList>
    </citation>
    <scope>NUCLEOTIDE SEQUENCE</scope>
    <source>
        <strain evidence="2">HKST-UBA16</strain>
    </source>
</reference>
<comment type="caution">
    <text evidence="2">The sequence shown here is derived from an EMBL/GenBank/DDBJ whole genome shotgun (WGS) entry which is preliminary data.</text>
</comment>
<feature type="compositionally biased region" description="Low complexity" evidence="1">
    <location>
        <begin position="193"/>
        <end position="207"/>
    </location>
</feature>
<accession>A0A955KV57</accession>
<evidence type="ECO:0000313" key="3">
    <source>
        <dbReference type="Proteomes" id="UP000748332"/>
    </source>
</evidence>
<proteinExistence type="predicted"/>
<feature type="region of interest" description="Disordered" evidence="1">
    <location>
        <begin position="177"/>
        <end position="207"/>
    </location>
</feature>
<dbReference type="AlphaFoldDB" id="A0A955KV57"/>